<keyword evidence="3" id="KW-1185">Reference proteome</keyword>
<evidence type="ECO:0000259" key="1">
    <source>
        <dbReference type="Pfam" id="PF10145"/>
    </source>
</evidence>
<gene>
    <name evidence="2" type="ORF">A1356_15530</name>
</gene>
<name>A0A291IG02_9GAMM</name>
<dbReference type="Proteomes" id="UP000077734">
    <property type="component" value="Unassembled WGS sequence"/>
</dbReference>
<dbReference type="KEGG" id="mko:MKLM6_0846"/>
<comment type="caution">
    <text evidence="2">The sequence shown here is derived from an EMBL/GenBank/DDBJ whole genome shotgun (WGS) entry which is preliminary data.</text>
</comment>
<accession>A0A291IG02</accession>
<feature type="domain" description="Phage tail tape measure protein" evidence="1">
    <location>
        <begin position="19"/>
        <end position="140"/>
    </location>
</feature>
<dbReference type="AlphaFoldDB" id="A0A291IG02"/>
<proteinExistence type="predicted"/>
<dbReference type="EMBL" id="LUUL01000088">
    <property type="protein sequence ID" value="OAI24569.1"/>
    <property type="molecule type" value="Genomic_DNA"/>
</dbReference>
<dbReference type="Pfam" id="PF10145">
    <property type="entry name" value="PhageMin_Tail"/>
    <property type="match status" value="1"/>
</dbReference>
<protein>
    <recommendedName>
        <fullName evidence="1">Phage tail tape measure protein domain-containing protein</fullName>
    </recommendedName>
</protein>
<dbReference type="RefSeq" id="WP_064028267.1">
    <property type="nucleotide sequence ID" value="NZ_CP023669.1"/>
</dbReference>
<evidence type="ECO:0000313" key="2">
    <source>
        <dbReference type="EMBL" id="OAI24569.1"/>
    </source>
</evidence>
<evidence type="ECO:0000313" key="3">
    <source>
        <dbReference type="Proteomes" id="UP000077734"/>
    </source>
</evidence>
<organism evidence="2 3">
    <name type="scientific">Methylomonas koyamae</name>
    <dbReference type="NCBI Taxonomy" id="702114"/>
    <lineage>
        <taxon>Bacteria</taxon>
        <taxon>Pseudomonadati</taxon>
        <taxon>Pseudomonadota</taxon>
        <taxon>Gammaproteobacteria</taxon>
        <taxon>Methylococcales</taxon>
        <taxon>Methylococcaceae</taxon>
        <taxon>Methylomonas</taxon>
    </lineage>
</organism>
<reference evidence="2 3" key="1">
    <citation type="submission" date="2016-03" db="EMBL/GenBank/DDBJ databases">
        <authorList>
            <person name="Heylen K."/>
            <person name="De Vos P."/>
            <person name="Vekeman B."/>
        </authorList>
    </citation>
    <scope>NUCLEOTIDE SEQUENCE [LARGE SCALE GENOMIC DNA]</scope>
    <source>
        <strain evidence="2 3">R-49807</strain>
    </source>
</reference>
<dbReference type="InterPro" id="IPR010090">
    <property type="entry name" value="Phage_tape_meas"/>
</dbReference>
<sequence>MAELRRLAVETAKDTLQLPSEILQGEKAYARAGMKFEEIRDSIAEASRSATVMRATVEQIANMDFDLQSKFGLPASEMKNAHNMAYYHGNAGRFESKAMAELAPSYLNALKQVGIRGLGGWNFAGALTQSMMKSSVASQPSQAVTLIEQGLGHIAAYAKDLRGVGIDVRKYGPKGQFGVNGILNLADAMKSKGLNDIFRLEKAGIRDQEAKKFWLQLMADSGEIRKQMGIADQSSRNDLIGNDLAEIKNANFGKIMAAEIQVQKMTLSQAAANGTSAVGGIAGYLSENTDEVLKGGAALGGLALLGRFNRNRNARLAAVGASELAKAATQNVYVTNWPSSMMAAGDKIRNKLGNGGGASSTDMVVAESGKTGALSKAGKALGATAAAYSGWEMGQSIGNVARELIDATVRSVANDENATLGSALYDFLNNSKIDSQVQLKVSVDDNHVRVQGIKSSDPRTRLDVSSDLTMPNAW</sequence>